<dbReference type="Pfam" id="PF01636">
    <property type="entry name" value="APH"/>
    <property type="match status" value="1"/>
</dbReference>
<evidence type="ECO:0000256" key="8">
    <source>
        <dbReference type="HAMAP-Rule" id="MF_00301"/>
    </source>
</evidence>
<dbReference type="PANTHER" id="PTHR21064">
    <property type="entry name" value="AMINOGLYCOSIDE PHOSPHOTRANSFERASE DOMAIN-CONTAINING PROTEIN-RELATED"/>
    <property type="match status" value="1"/>
</dbReference>
<dbReference type="GO" id="GO:0009088">
    <property type="term" value="P:threonine biosynthetic process"/>
    <property type="evidence" value="ECO:0007669"/>
    <property type="project" value="UniProtKB-UniRule"/>
</dbReference>
<evidence type="ECO:0000256" key="5">
    <source>
        <dbReference type="ARBA" id="ARBA00022777"/>
    </source>
</evidence>
<organism evidence="11 12">
    <name type="scientific">Pseudomonas syringae pv. antirrhini</name>
    <dbReference type="NCBI Taxonomy" id="251702"/>
    <lineage>
        <taxon>Bacteria</taxon>
        <taxon>Pseudomonadati</taxon>
        <taxon>Pseudomonadota</taxon>
        <taxon>Gammaproteobacteria</taxon>
        <taxon>Pseudomonadales</taxon>
        <taxon>Pseudomonadaceae</taxon>
        <taxon>Pseudomonas</taxon>
    </lineage>
</organism>
<dbReference type="PATRIC" id="fig|251702.3.peg.914"/>
<evidence type="ECO:0000313" key="11">
    <source>
        <dbReference type="EMBL" id="KPW49002.1"/>
    </source>
</evidence>
<dbReference type="EMBL" id="LJPT01000079">
    <property type="protein sequence ID" value="KPW49002.1"/>
    <property type="molecule type" value="Genomic_DNA"/>
</dbReference>
<dbReference type="InterPro" id="IPR050249">
    <property type="entry name" value="Pseudomonas-type_ThrB"/>
</dbReference>
<accession>A0A0P9JNS9</accession>
<gene>
    <name evidence="8" type="primary">thrB</name>
    <name evidence="11" type="ORF">ALO88_04613</name>
</gene>
<dbReference type="NCBIfam" id="TIGR00938">
    <property type="entry name" value="thrB_alt"/>
    <property type="match status" value="1"/>
</dbReference>
<dbReference type="UniPathway" id="UPA00050">
    <property type="reaction ID" value="UER00064"/>
</dbReference>
<dbReference type="Gene3D" id="3.90.1200.10">
    <property type="match status" value="1"/>
</dbReference>
<evidence type="ECO:0000256" key="1">
    <source>
        <dbReference type="ARBA" id="ARBA00022605"/>
    </source>
</evidence>
<dbReference type="InterPro" id="IPR005280">
    <property type="entry name" value="Homoserine_kinase_II"/>
</dbReference>
<dbReference type="GO" id="GO:0005524">
    <property type="term" value="F:ATP binding"/>
    <property type="evidence" value="ECO:0007669"/>
    <property type="project" value="UniProtKB-KW"/>
</dbReference>
<keyword evidence="5 8" id="KW-0418">Kinase</keyword>
<dbReference type="GO" id="GO:0004413">
    <property type="term" value="F:homoserine kinase activity"/>
    <property type="evidence" value="ECO:0007669"/>
    <property type="project" value="UniProtKB-UniRule"/>
</dbReference>
<evidence type="ECO:0000259" key="10">
    <source>
        <dbReference type="Pfam" id="PF01636"/>
    </source>
</evidence>
<keyword evidence="2 8" id="KW-0808">Transferase</keyword>
<feature type="domain" description="Aminoglycoside phosphotransferase" evidence="10">
    <location>
        <begin position="33"/>
        <end position="261"/>
    </location>
</feature>
<name>A0A0P9JNS9_9PSED</name>
<comment type="pathway">
    <text evidence="8">Amino-acid biosynthesis; L-threonine biosynthesis; L-threonine from L-aspartate: step 4/5.</text>
</comment>
<sequence length="322" mass="35999">MVGSSDMSVFTPLARPELETFLAPYGLGRLLDYQGIAAGSENTNYFISLEQGEFVLTLVERGPVQEMPFFIELLDVLHDANLPVPYALRTTDGQALRELAGKPALLQPRLPGKHISEPNTQHCVQIGELLANLHLATREQVLERKTDRGLDWMLSEGRNFLSHLGETQRALLEKSLQEIEDLKPQIMALPRANLHADLFRDNVLFEGTHLTGLIDFYNACSGPMLYDLAIALNDWCSRENGQLDAVRARALLGAYAGLRPFTAAESKLWATMLRIACVRFWLSRLIAAETFAGQDVLIHDPAEFEQRLAERQTPHIALPFAL</sequence>
<dbReference type="HAMAP" id="MF_00301">
    <property type="entry name" value="Homoser_kinase_2"/>
    <property type="match status" value="1"/>
</dbReference>
<dbReference type="EC" id="2.7.1.39" evidence="8 9"/>
<keyword evidence="1 8" id="KW-0028">Amino-acid biosynthesis</keyword>
<evidence type="ECO:0000256" key="6">
    <source>
        <dbReference type="ARBA" id="ARBA00022840"/>
    </source>
</evidence>
<comment type="similarity">
    <text evidence="7 8">Belongs to the pseudomonas-type ThrB family.</text>
</comment>
<dbReference type="PANTHER" id="PTHR21064:SF6">
    <property type="entry name" value="AMINOGLYCOSIDE PHOSPHOTRANSFERASE DOMAIN-CONTAINING PROTEIN"/>
    <property type="match status" value="1"/>
</dbReference>
<evidence type="ECO:0000256" key="3">
    <source>
        <dbReference type="ARBA" id="ARBA00022697"/>
    </source>
</evidence>
<dbReference type="Proteomes" id="UP000050425">
    <property type="component" value="Unassembled WGS sequence"/>
</dbReference>
<evidence type="ECO:0000256" key="2">
    <source>
        <dbReference type="ARBA" id="ARBA00022679"/>
    </source>
</evidence>
<dbReference type="AlphaFoldDB" id="A0A0P9JNS9"/>
<comment type="caution">
    <text evidence="11">The sequence shown here is derived from an EMBL/GenBank/DDBJ whole genome shotgun (WGS) entry which is preliminary data.</text>
</comment>
<reference evidence="11 12" key="1">
    <citation type="submission" date="2015-09" db="EMBL/GenBank/DDBJ databases">
        <title>Genome announcement of multiple Pseudomonas syringae strains.</title>
        <authorList>
            <person name="Thakur S."/>
            <person name="Wang P.W."/>
            <person name="Gong Y."/>
            <person name="Weir B.S."/>
            <person name="Guttman D.S."/>
        </authorList>
    </citation>
    <scope>NUCLEOTIDE SEQUENCE [LARGE SCALE GENOMIC DNA]</scope>
    <source>
        <strain evidence="11 12">ICMP4303</strain>
    </source>
</reference>
<dbReference type="InterPro" id="IPR002575">
    <property type="entry name" value="Aminoglycoside_PTrfase"/>
</dbReference>
<dbReference type="SUPFAM" id="SSF56112">
    <property type="entry name" value="Protein kinase-like (PK-like)"/>
    <property type="match status" value="1"/>
</dbReference>
<dbReference type="NCBIfam" id="NF003558">
    <property type="entry name" value="PRK05231.1"/>
    <property type="match status" value="1"/>
</dbReference>
<keyword evidence="6 8" id="KW-0067">ATP-binding</keyword>
<keyword evidence="4 8" id="KW-0547">Nucleotide-binding</keyword>
<dbReference type="InterPro" id="IPR011009">
    <property type="entry name" value="Kinase-like_dom_sf"/>
</dbReference>
<protein>
    <recommendedName>
        <fullName evidence="8 9">Homoserine kinase</fullName>
        <shortName evidence="8">HK</shortName>
        <shortName evidence="8">HSK</shortName>
        <ecNumber evidence="8 9">2.7.1.39</ecNumber>
    </recommendedName>
</protein>
<evidence type="ECO:0000256" key="4">
    <source>
        <dbReference type="ARBA" id="ARBA00022741"/>
    </source>
</evidence>
<evidence type="ECO:0000256" key="9">
    <source>
        <dbReference type="NCBIfam" id="TIGR00938"/>
    </source>
</evidence>
<dbReference type="Gene3D" id="3.30.200.20">
    <property type="entry name" value="Phosphorylase Kinase, domain 1"/>
    <property type="match status" value="1"/>
</dbReference>
<dbReference type="CDD" id="cd05153">
    <property type="entry name" value="HomoserineK_II"/>
    <property type="match status" value="1"/>
</dbReference>
<keyword evidence="3 8" id="KW-0791">Threonine biosynthesis</keyword>
<evidence type="ECO:0000256" key="7">
    <source>
        <dbReference type="ARBA" id="ARBA00038240"/>
    </source>
</evidence>
<comment type="catalytic activity">
    <reaction evidence="8">
        <text>L-homoserine + ATP = O-phospho-L-homoserine + ADP + H(+)</text>
        <dbReference type="Rhea" id="RHEA:13985"/>
        <dbReference type="ChEBI" id="CHEBI:15378"/>
        <dbReference type="ChEBI" id="CHEBI:30616"/>
        <dbReference type="ChEBI" id="CHEBI:57476"/>
        <dbReference type="ChEBI" id="CHEBI:57590"/>
        <dbReference type="ChEBI" id="CHEBI:456216"/>
        <dbReference type="EC" id="2.7.1.39"/>
    </reaction>
</comment>
<evidence type="ECO:0000313" key="12">
    <source>
        <dbReference type="Proteomes" id="UP000050425"/>
    </source>
</evidence>
<proteinExistence type="inferred from homology"/>